<evidence type="ECO:0000313" key="1">
    <source>
        <dbReference type="EMBL" id="MEJ8673440.1"/>
    </source>
</evidence>
<proteinExistence type="predicted"/>
<organism evidence="1 2">
    <name type="scientific">Chromobacterium amazonense</name>
    <dbReference type="NCBI Taxonomy" id="1382803"/>
    <lineage>
        <taxon>Bacteria</taxon>
        <taxon>Pseudomonadati</taxon>
        <taxon>Pseudomonadota</taxon>
        <taxon>Betaproteobacteria</taxon>
        <taxon>Neisseriales</taxon>
        <taxon>Chromobacteriaceae</taxon>
        <taxon>Chromobacterium</taxon>
    </lineage>
</organism>
<dbReference type="Proteomes" id="UP001224516">
    <property type="component" value="Unassembled WGS sequence"/>
</dbReference>
<evidence type="ECO:0000313" key="2">
    <source>
        <dbReference type="Proteomes" id="UP001224516"/>
    </source>
</evidence>
<evidence type="ECO:0008006" key="3">
    <source>
        <dbReference type="Google" id="ProtNLM"/>
    </source>
</evidence>
<keyword evidence="2" id="KW-1185">Reference proteome</keyword>
<dbReference type="RefSeq" id="WP_307912707.1">
    <property type="nucleotide sequence ID" value="NZ_JAVFJF020000002.1"/>
</dbReference>
<dbReference type="EMBL" id="JAVFJF020000002">
    <property type="protein sequence ID" value="MEJ8673440.1"/>
    <property type="molecule type" value="Genomic_DNA"/>
</dbReference>
<gene>
    <name evidence="1" type="ORF">QCL97_001775</name>
</gene>
<reference evidence="1 2" key="1">
    <citation type="submission" date="2023-12" db="EMBL/GenBank/DDBJ databases">
        <title>Evaluation and characterization of a potential secondary metabolite violacein from indigenous Chromobacterium amazonense SAM215.</title>
        <authorList>
            <person name="Tarafdar M.R."/>
            <person name="Abedin S.M."/>
            <person name="Atiqua A."/>
            <person name="Saha A."/>
            <person name="Khan S.N."/>
        </authorList>
    </citation>
    <scope>NUCLEOTIDE SEQUENCE [LARGE SCALE GENOMIC DNA]</scope>
    <source>
        <strain evidence="1 2">SAM215</strain>
    </source>
</reference>
<sequence>MIAKPDLRQVVKKTANLSTLANIDTSKAPIILLETVTGRAVLNAATHLIKSLDSLSAFDRFEKLWRAFNALYKIFAKLNSDHACLRALRTHITANPILFPLSIAKVANLTADDIRSKIRLNAMILNNHPTQATTQGFADSITRNTDPRVLEMYKNSLSIREDFLNNVGRLASVNAYIQAGINANAVHDADVVSLLCIKYMYFVRNKIAHAEKVDHGFTFLRGSAEEAEMSWLAPFLEALVIDLINISDSF</sequence>
<protein>
    <recommendedName>
        <fullName evidence="3">RiboL-PSP-HEPN domain-containing protein</fullName>
    </recommendedName>
</protein>
<name>A0ABU8UX14_9NEIS</name>
<comment type="caution">
    <text evidence="1">The sequence shown here is derived from an EMBL/GenBank/DDBJ whole genome shotgun (WGS) entry which is preliminary data.</text>
</comment>
<accession>A0ABU8UX14</accession>